<reference evidence="2 3" key="1">
    <citation type="submission" date="2019-04" db="EMBL/GenBank/DDBJ databases">
        <title>Lysinibacillus genome sequencing.</title>
        <authorList>
            <person name="Dunlap C."/>
        </authorList>
    </citation>
    <scope>NUCLEOTIDE SEQUENCE [LARGE SCALE GENOMIC DNA]</scope>
    <source>
        <strain evidence="2 3">CCTCC AB 2010389</strain>
    </source>
</reference>
<evidence type="ECO:0000313" key="2">
    <source>
        <dbReference type="EMBL" id="TKI62137.1"/>
    </source>
</evidence>
<name>A0A4U2YLM1_9BACI</name>
<keyword evidence="3" id="KW-1185">Reference proteome</keyword>
<dbReference type="RefSeq" id="WP_107897763.1">
    <property type="nucleotide sequence ID" value="NZ_PYWM01000057.1"/>
</dbReference>
<dbReference type="EMBL" id="SZPU01000076">
    <property type="protein sequence ID" value="TKI62137.1"/>
    <property type="molecule type" value="Genomic_DNA"/>
</dbReference>
<comment type="caution">
    <text evidence="2">The sequence shown here is derived from an EMBL/GenBank/DDBJ whole genome shotgun (WGS) entry which is preliminary data.</text>
</comment>
<dbReference type="Gene3D" id="3.40.1580.10">
    <property type="entry name" value="SMI1/KNR4-like"/>
    <property type="match status" value="1"/>
</dbReference>
<protein>
    <submittedName>
        <fullName evidence="2">SMI1/KNR4 family protein</fullName>
    </submittedName>
</protein>
<dbReference type="Proteomes" id="UP000308744">
    <property type="component" value="Unassembled WGS sequence"/>
</dbReference>
<evidence type="ECO:0000259" key="1">
    <source>
        <dbReference type="SMART" id="SM00860"/>
    </source>
</evidence>
<dbReference type="SUPFAM" id="SSF160631">
    <property type="entry name" value="SMI1/KNR4-like"/>
    <property type="match status" value="1"/>
</dbReference>
<proteinExistence type="predicted"/>
<dbReference type="InterPro" id="IPR018958">
    <property type="entry name" value="Knr4/Smi1-like_dom"/>
</dbReference>
<dbReference type="Pfam" id="PF09346">
    <property type="entry name" value="SMI1_KNR4"/>
    <property type="match status" value="1"/>
</dbReference>
<sequence>MNIEFEYSFKPISIQDINAFENKYKCSLPQDYKQFLLVNNGGKTNKRRKFKTSDETKEGNIISSIMLFFPLIDNDGVDLEKKYQQYNLGKIIPKNFFPIGEDPRSNLICMSLDGSDKGSIYHCEMDYFDYLKEGCELEQQHIRLIATSFSKFLNSLYEPHS</sequence>
<accession>A0A4U2YLM1</accession>
<dbReference type="SMART" id="SM00860">
    <property type="entry name" value="SMI1_KNR4"/>
    <property type="match status" value="1"/>
</dbReference>
<evidence type="ECO:0000313" key="3">
    <source>
        <dbReference type="Proteomes" id="UP000308744"/>
    </source>
</evidence>
<gene>
    <name evidence="2" type="ORF">FC756_19200</name>
</gene>
<organism evidence="2 3">
    <name type="scientific">Lysinibacillus mangiferihumi</name>
    <dbReference type="NCBI Taxonomy" id="1130819"/>
    <lineage>
        <taxon>Bacteria</taxon>
        <taxon>Bacillati</taxon>
        <taxon>Bacillota</taxon>
        <taxon>Bacilli</taxon>
        <taxon>Bacillales</taxon>
        <taxon>Bacillaceae</taxon>
        <taxon>Lysinibacillus</taxon>
    </lineage>
</organism>
<feature type="domain" description="Knr4/Smi1-like" evidence="1">
    <location>
        <begin position="11"/>
        <end position="155"/>
    </location>
</feature>
<dbReference type="AlphaFoldDB" id="A0A4U2YLM1"/>
<dbReference type="InterPro" id="IPR037883">
    <property type="entry name" value="Knr4/Smi1-like_sf"/>
</dbReference>